<evidence type="ECO:0000259" key="1">
    <source>
        <dbReference type="Pfam" id="PF06568"/>
    </source>
</evidence>
<protein>
    <recommendedName>
        <fullName evidence="1">YjiS-like domain-containing protein</fullName>
    </recommendedName>
</protein>
<dbReference type="EMBL" id="CYSD01000039">
    <property type="protein sequence ID" value="CUH80253.1"/>
    <property type="molecule type" value="Genomic_DNA"/>
</dbReference>
<evidence type="ECO:0000313" key="3">
    <source>
        <dbReference type="Proteomes" id="UP000052022"/>
    </source>
</evidence>
<accession>A0A0P1GFH7</accession>
<organism evidence="2 3">
    <name type="scientific">Tritonibacter multivorans</name>
    <dbReference type="NCBI Taxonomy" id="928856"/>
    <lineage>
        <taxon>Bacteria</taxon>
        <taxon>Pseudomonadati</taxon>
        <taxon>Pseudomonadota</taxon>
        <taxon>Alphaproteobacteria</taxon>
        <taxon>Rhodobacterales</taxon>
        <taxon>Paracoccaceae</taxon>
        <taxon>Tritonibacter</taxon>
    </lineage>
</organism>
<proteinExistence type="predicted"/>
<dbReference type="OrthoDB" id="8244198at2"/>
<evidence type="ECO:0000313" key="2">
    <source>
        <dbReference type="EMBL" id="CUH80253.1"/>
    </source>
</evidence>
<dbReference type="Pfam" id="PF06568">
    <property type="entry name" value="YjiS-like"/>
    <property type="match status" value="1"/>
</dbReference>
<dbReference type="AlphaFoldDB" id="A0A0P1GFH7"/>
<dbReference type="RefSeq" id="WP_058290826.1">
    <property type="nucleotide sequence ID" value="NZ_CYSD01000039.1"/>
</dbReference>
<sequence>MTAVDQIQVLKSNATGAGFLQALKDKWVRYSVYRKTLNELSELSGRDLADLGLNRSNLRSAAYAAAYGDQ</sequence>
<feature type="domain" description="YjiS-like" evidence="1">
    <location>
        <begin position="25"/>
        <end position="58"/>
    </location>
</feature>
<keyword evidence="3" id="KW-1185">Reference proteome</keyword>
<reference evidence="2 3" key="1">
    <citation type="submission" date="2015-09" db="EMBL/GenBank/DDBJ databases">
        <authorList>
            <consortium name="Swine Surveillance"/>
        </authorList>
    </citation>
    <scope>NUCLEOTIDE SEQUENCE [LARGE SCALE GENOMIC DNA]</scope>
    <source>
        <strain evidence="2 3">CECT 7557</strain>
    </source>
</reference>
<gene>
    <name evidence="2" type="ORF">TRM7557_02799</name>
</gene>
<dbReference type="STRING" id="928856.SAMN04488049_10482"/>
<dbReference type="Proteomes" id="UP000052022">
    <property type="component" value="Unassembled WGS sequence"/>
</dbReference>
<dbReference type="InterPro" id="IPR009506">
    <property type="entry name" value="YjiS-like"/>
</dbReference>
<name>A0A0P1GFH7_9RHOB</name>